<dbReference type="AlphaFoldDB" id="A0A4D6MVW6"/>
<dbReference type="InterPro" id="IPR009078">
    <property type="entry name" value="Ferritin-like_SF"/>
</dbReference>
<dbReference type="Proteomes" id="UP000501690">
    <property type="component" value="Linkage Group LG9"/>
</dbReference>
<protein>
    <submittedName>
        <fullName evidence="1">Ferritin heavy chain</fullName>
    </submittedName>
</protein>
<dbReference type="EMBL" id="CP039353">
    <property type="protein sequence ID" value="QCE05640.1"/>
    <property type="molecule type" value="Genomic_DNA"/>
</dbReference>
<dbReference type="Gene3D" id="1.20.1260.10">
    <property type="match status" value="1"/>
</dbReference>
<keyword evidence="2" id="KW-1185">Reference proteome</keyword>
<accession>A0A4D6MVW6</accession>
<organism evidence="1 2">
    <name type="scientific">Vigna unguiculata</name>
    <name type="common">Cowpea</name>
    <dbReference type="NCBI Taxonomy" id="3917"/>
    <lineage>
        <taxon>Eukaryota</taxon>
        <taxon>Viridiplantae</taxon>
        <taxon>Streptophyta</taxon>
        <taxon>Embryophyta</taxon>
        <taxon>Tracheophyta</taxon>
        <taxon>Spermatophyta</taxon>
        <taxon>Magnoliopsida</taxon>
        <taxon>eudicotyledons</taxon>
        <taxon>Gunneridae</taxon>
        <taxon>Pentapetalae</taxon>
        <taxon>rosids</taxon>
        <taxon>fabids</taxon>
        <taxon>Fabales</taxon>
        <taxon>Fabaceae</taxon>
        <taxon>Papilionoideae</taxon>
        <taxon>50 kb inversion clade</taxon>
        <taxon>NPAAA clade</taxon>
        <taxon>indigoferoid/millettioid clade</taxon>
        <taxon>Phaseoleae</taxon>
        <taxon>Vigna</taxon>
    </lineage>
</organism>
<gene>
    <name evidence="1" type="ORF">DEO72_LG9g645</name>
</gene>
<dbReference type="InterPro" id="IPR012347">
    <property type="entry name" value="Ferritin-like"/>
</dbReference>
<dbReference type="SUPFAM" id="SSF47240">
    <property type="entry name" value="Ferritin-like"/>
    <property type="match status" value="1"/>
</dbReference>
<name>A0A4D6MVW6_VIGUN</name>
<evidence type="ECO:0000313" key="1">
    <source>
        <dbReference type="EMBL" id="QCE05640.1"/>
    </source>
</evidence>
<proteinExistence type="predicted"/>
<reference evidence="1 2" key="1">
    <citation type="submission" date="2019-04" db="EMBL/GenBank/DDBJ databases">
        <title>An improved genome assembly and genetic linkage map for asparagus bean, Vigna unguiculata ssp. sesquipedialis.</title>
        <authorList>
            <person name="Xia Q."/>
            <person name="Zhang R."/>
            <person name="Dong Y."/>
        </authorList>
    </citation>
    <scope>NUCLEOTIDE SEQUENCE [LARGE SCALE GENOMIC DNA]</scope>
    <source>
        <tissue evidence="1">Leaf</tissue>
    </source>
</reference>
<evidence type="ECO:0000313" key="2">
    <source>
        <dbReference type="Proteomes" id="UP000501690"/>
    </source>
</evidence>
<sequence length="214" mass="24700">MQISELFKDYCRTLKCGVSGLITNLDEGTLDLIDPDNPLNRLHFLPHHTATEQKTNRGRDARRDTDTSIDDMRELGASVSSLYVFDHADSLHRQPPLPSPHLRRHRLGQRLGSAPDGTDHATHLHRHSFEEVKKEFDLVPILPEASLVRQKYTNEYEVVVNEQIKFFKESSEEEREHVDKLMEYQQVNLLCLLEKLTNEKLLNLHTVASKNNDV</sequence>